<organism evidence="9 10">
    <name type="scientific">Loxia leucoptera</name>
    <name type="common">White-winged crossbill</name>
    <dbReference type="NCBI Taxonomy" id="96539"/>
    <lineage>
        <taxon>Eukaryota</taxon>
        <taxon>Metazoa</taxon>
        <taxon>Chordata</taxon>
        <taxon>Craniata</taxon>
        <taxon>Vertebrata</taxon>
        <taxon>Euteleostomi</taxon>
        <taxon>Archelosauria</taxon>
        <taxon>Archosauria</taxon>
        <taxon>Dinosauria</taxon>
        <taxon>Saurischia</taxon>
        <taxon>Theropoda</taxon>
        <taxon>Coelurosauria</taxon>
        <taxon>Aves</taxon>
        <taxon>Neognathae</taxon>
        <taxon>Neoaves</taxon>
        <taxon>Telluraves</taxon>
        <taxon>Australaves</taxon>
        <taxon>Passeriformes</taxon>
        <taxon>Passeroidea</taxon>
        <taxon>Fringillidae</taxon>
        <taxon>Carduelinae</taxon>
        <taxon>Loxia</taxon>
    </lineage>
</organism>
<dbReference type="PANTHER" id="PTHR12546">
    <property type="entry name" value="FER-1-LIKE"/>
    <property type="match status" value="1"/>
</dbReference>
<sequence>QVLAWGLRGLRGAVREPRLELQWGEQSLWTPPIQDMATNPNFPSNAFLLTLVLPEEERFVPPIRLRLWHRAGTERRLLLGQASVRDLGRYRCPPPCQELLLGSGSDTVVSMPGTARPIPACPWCHLSHPYEEEEEEEEDSEDEDEDTEEEEEERDWWSKFYASMEDKDPKSPWGTNVDRLKIYGCELEAVPEFEGLQDFCQTFPLSKPGRAPEPVGHRGVSLGLFRVYPVPEEGGAAPAPRCFQRCQPQPCLLRVYGVRAFDLCPRDVTGLSDPYVRVALGKKTLGQRDQYVPNTLEPVFGRMFELTATIPLEKDLRVTIMDHDKVPPDQEIGSTTIDLEDRLLSHHRAHCGLPTLYHTCVAQEGQGRDTGREHREGTRGGSAGRNREGHGGLGGRQEGTWAGATLSRCPQGKVQMWVDIFSTSLGPPGPPMNIDPRKAEGYELRCMVWNTWDTDLGDINLLGQCMSDIYVSRWLDGLPEQWQHTDIHYRSLNGRSAFNWRFVFPFEFLAAEKLCAIRHKEHVWSLEETLLKVPPKLILHVWDNDKFKVDDLLGILELELTWLPRPACSAHLCRATPQDLPWFSWVWLSLPQCRAPARQHSPLNLFRRRRARGWWPCTVHEDGGQRLSVGEAGASLELLLVQEAEEQPVGKGQEEPSKHPTLPEPRHPKSSFLWLTSLLSLVRRGIRWRYLLWLGLGLAALLLLLLLHSFF</sequence>
<evidence type="ECO:0000256" key="5">
    <source>
        <dbReference type="ARBA" id="ARBA00023136"/>
    </source>
</evidence>
<keyword evidence="3" id="KW-0677">Repeat</keyword>
<dbReference type="Proteomes" id="UP000573793">
    <property type="component" value="Unassembled WGS sequence"/>
</dbReference>
<gene>
    <name evidence="9" type="primary">Myof_0</name>
    <name evidence="9" type="ORF">LOXLEU_R04367</name>
</gene>
<keyword evidence="5 7" id="KW-0472">Membrane</keyword>
<evidence type="ECO:0000256" key="3">
    <source>
        <dbReference type="ARBA" id="ARBA00022737"/>
    </source>
</evidence>
<dbReference type="EMBL" id="VWZM01005662">
    <property type="protein sequence ID" value="NXG99582.1"/>
    <property type="molecule type" value="Genomic_DNA"/>
</dbReference>
<feature type="non-terminal residue" evidence="9">
    <location>
        <position position="1"/>
    </location>
</feature>
<evidence type="ECO:0000259" key="8">
    <source>
        <dbReference type="PROSITE" id="PS50004"/>
    </source>
</evidence>
<dbReference type="InterPro" id="IPR037725">
    <property type="entry name" value="C2F_Ferlin"/>
</dbReference>
<evidence type="ECO:0000256" key="7">
    <source>
        <dbReference type="SAM" id="Phobius"/>
    </source>
</evidence>
<dbReference type="InterPro" id="IPR037724">
    <property type="entry name" value="C2E_Ferlin"/>
</dbReference>
<evidence type="ECO:0000313" key="10">
    <source>
        <dbReference type="Proteomes" id="UP000573793"/>
    </source>
</evidence>
<evidence type="ECO:0000256" key="1">
    <source>
        <dbReference type="ARBA" id="ARBA00004167"/>
    </source>
</evidence>
<feature type="domain" description="C2" evidence="8">
    <location>
        <begin position="424"/>
        <end position="574"/>
    </location>
</feature>
<proteinExistence type="predicted"/>
<feature type="compositionally biased region" description="Basic and acidic residues" evidence="6">
    <location>
        <begin position="366"/>
        <end position="378"/>
    </location>
</feature>
<dbReference type="CDD" id="cd08374">
    <property type="entry name" value="C2F_Ferlin"/>
    <property type="match status" value="1"/>
</dbReference>
<dbReference type="CDD" id="cd04037">
    <property type="entry name" value="C2E_Ferlin"/>
    <property type="match status" value="1"/>
</dbReference>
<feature type="region of interest" description="Disordered" evidence="6">
    <location>
        <begin position="646"/>
        <end position="666"/>
    </location>
</feature>
<dbReference type="GO" id="GO:0061025">
    <property type="term" value="P:membrane fusion"/>
    <property type="evidence" value="ECO:0007669"/>
    <property type="project" value="TreeGrafter"/>
</dbReference>
<dbReference type="GO" id="GO:0007009">
    <property type="term" value="P:plasma membrane organization"/>
    <property type="evidence" value="ECO:0007669"/>
    <property type="project" value="TreeGrafter"/>
</dbReference>
<dbReference type="InterPro" id="IPR035892">
    <property type="entry name" value="C2_domain_sf"/>
</dbReference>
<feature type="non-terminal residue" evidence="9">
    <location>
        <position position="711"/>
    </location>
</feature>
<dbReference type="Pfam" id="PF00168">
    <property type="entry name" value="C2"/>
    <property type="match status" value="2"/>
</dbReference>
<feature type="transmembrane region" description="Helical" evidence="7">
    <location>
        <begin position="690"/>
        <end position="710"/>
    </location>
</feature>
<dbReference type="GO" id="GO:0016020">
    <property type="term" value="C:membrane"/>
    <property type="evidence" value="ECO:0007669"/>
    <property type="project" value="UniProtKB-SubCell"/>
</dbReference>
<evidence type="ECO:0000256" key="2">
    <source>
        <dbReference type="ARBA" id="ARBA00022692"/>
    </source>
</evidence>
<dbReference type="PROSITE" id="PS50004">
    <property type="entry name" value="C2"/>
    <property type="match status" value="2"/>
</dbReference>
<protein>
    <submittedName>
        <fullName evidence="9">MYOF protein</fullName>
    </submittedName>
</protein>
<dbReference type="InterPro" id="IPR037721">
    <property type="entry name" value="Ferlin"/>
</dbReference>
<feature type="domain" description="C2" evidence="8">
    <location>
        <begin position="232"/>
        <end position="352"/>
    </location>
</feature>
<accession>A0A7K9GDQ3</accession>
<evidence type="ECO:0000256" key="4">
    <source>
        <dbReference type="ARBA" id="ARBA00022989"/>
    </source>
</evidence>
<evidence type="ECO:0000313" key="9">
    <source>
        <dbReference type="EMBL" id="NXG99582.1"/>
    </source>
</evidence>
<dbReference type="Gene3D" id="2.60.40.150">
    <property type="entry name" value="C2 domain"/>
    <property type="match status" value="2"/>
</dbReference>
<reference evidence="9 10" key="1">
    <citation type="submission" date="2019-09" db="EMBL/GenBank/DDBJ databases">
        <title>Bird 10,000 Genomes (B10K) Project - Family phase.</title>
        <authorList>
            <person name="Zhang G."/>
        </authorList>
    </citation>
    <scope>NUCLEOTIDE SEQUENCE [LARGE SCALE GENOMIC DNA]</scope>
    <source>
        <strain evidence="9">B10K-DU-001-19</strain>
        <tissue evidence="9">Muscle</tissue>
    </source>
</reference>
<dbReference type="InterPro" id="IPR000008">
    <property type="entry name" value="C2_dom"/>
</dbReference>
<keyword evidence="4 7" id="KW-1133">Transmembrane helix</keyword>
<comment type="subcellular location">
    <subcellularLocation>
        <location evidence="1">Membrane</location>
        <topology evidence="1">Single-pass membrane protein</topology>
    </subcellularLocation>
</comment>
<dbReference type="SMART" id="SM00239">
    <property type="entry name" value="C2"/>
    <property type="match status" value="1"/>
</dbReference>
<comment type="caution">
    <text evidence="9">The sequence shown here is derived from an EMBL/GenBank/DDBJ whole genome shotgun (WGS) entry which is preliminary data.</text>
</comment>
<dbReference type="AlphaFoldDB" id="A0A7K9GDQ3"/>
<dbReference type="PANTHER" id="PTHR12546:SF34">
    <property type="entry name" value="FER-1-LIKE PROTEIN 5"/>
    <property type="match status" value="1"/>
</dbReference>
<dbReference type="SUPFAM" id="SSF49562">
    <property type="entry name" value="C2 domain (Calcium/lipid-binding domain, CaLB)"/>
    <property type="match status" value="2"/>
</dbReference>
<name>A0A7K9GDQ3_LOXLE</name>
<keyword evidence="10" id="KW-1185">Reference proteome</keyword>
<feature type="compositionally biased region" description="Acidic residues" evidence="6">
    <location>
        <begin position="131"/>
        <end position="154"/>
    </location>
</feature>
<keyword evidence="2 7" id="KW-0812">Transmembrane</keyword>
<feature type="region of interest" description="Disordered" evidence="6">
    <location>
        <begin position="129"/>
        <end position="155"/>
    </location>
</feature>
<evidence type="ECO:0000256" key="6">
    <source>
        <dbReference type="SAM" id="MobiDB-lite"/>
    </source>
</evidence>
<feature type="region of interest" description="Disordered" evidence="6">
    <location>
        <begin position="364"/>
        <end position="400"/>
    </location>
</feature>